<gene>
    <name evidence="3" type="ORF">ASZ90_017527</name>
</gene>
<protein>
    <submittedName>
        <fullName evidence="3">Bmp family protein</fullName>
    </submittedName>
</protein>
<sequence length="369" mass="40309">MKLKKITVLMLVVMLLSVFVVGCGNDAKTEPETPAEQSEAIKVGWVYIGVPGDFGWTYAHDQGRKYLEDQIPGVESIILENVPEGADAERSFEQLAQEGCSIIFGTSFGYGDAMLAVAKKYPDIKFMHATGLKTADNLSTYFGRIYQARYLSGMVAGAMTENNQLGYVAAFPIPEVVRGINAFTLGAQAVNPEVKVKVVWTLTWFDPTKEKQAAQSLLEAGCDVIAQHQDTTEPQVAAEEAGKYCVGYNTDMHQYAPEGNLTSPIWNWGPYYVDTVQAVIDGTWSSESYWGGIDEEIVDLAPISNKVPAAVVEQVEAKKEALKNKQWDVFTGPITAQDGTEKAAEGQVLTDTEMLSMDWFVAGVEGSVK</sequence>
<accession>A0A0W8E8V2</accession>
<dbReference type="InterPro" id="IPR003760">
    <property type="entry name" value="PnrA-like"/>
</dbReference>
<feature type="domain" description="ABC transporter substrate-binding protein PnrA-like" evidence="2">
    <location>
        <begin position="42"/>
        <end position="326"/>
    </location>
</feature>
<evidence type="ECO:0000259" key="2">
    <source>
        <dbReference type="Pfam" id="PF02608"/>
    </source>
</evidence>
<dbReference type="AlphaFoldDB" id="A0A0W8E8V2"/>
<dbReference type="PANTHER" id="PTHR43208:SF1">
    <property type="entry name" value="ABC TRANSPORTER SUBSTRATE-BINDING PROTEIN"/>
    <property type="match status" value="1"/>
</dbReference>
<dbReference type="CDD" id="cd19963">
    <property type="entry name" value="PBP1_BMP-like"/>
    <property type="match status" value="1"/>
</dbReference>
<comment type="caution">
    <text evidence="3">The sequence shown here is derived from an EMBL/GenBank/DDBJ whole genome shotgun (WGS) entry which is preliminary data.</text>
</comment>
<evidence type="ECO:0000313" key="3">
    <source>
        <dbReference type="EMBL" id="KUG05038.1"/>
    </source>
</evidence>
<dbReference type="GO" id="GO:0005886">
    <property type="term" value="C:plasma membrane"/>
    <property type="evidence" value="ECO:0007669"/>
    <property type="project" value="InterPro"/>
</dbReference>
<keyword evidence="1" id="KW-0732">Signal</keyword>
<dbReference type="Gene3D" id="3.40.50.2300">
    <property type="match status" value="2"/>
</dbReference>
<dbReference type="EMBL" id="LNQE01001831">
    <property type="protein sequence ID" value="KUG05038.1"/>
    <property type="molecule type" value="Genomic_DNA"/>
</dbReference>
<reference evidence="3" key="1">
    <citation type="journal article" date="2015" name="Proc. Natl. Acad. Sci. U.S.A.">
        <title>Networks of energetic and metabolic interactions define dynamics in microbial communities.</title>
        <authorList>
            <person name="Embree M."/>
            <person name="Liu J.K."/>
            <person name="Al-Bassam M.M."/>
            <person name="Zengler K."/>
        </authorList>
    </citation>
    <scope>NUCLEOTIDE SEQUENCE</scope>
</reference>
<proteinExistence type="predicted"/>
<organism evidence="3">
    <name type="scientific">hydrocarbon metagenome</name>
    <dbReference type="NCBI Taxonomy" id="938273"/>
    <lineage>
        <taxon>unclassified sequences</taxon>
        <taxon>metagenomes</taxon>
        <taxon>ecological metagenomes</taxon>
    </lineage>
</organism>
<dbReference type="PANTHER" id="PTHR43208">
    <property type="entry name" value="ABC TRANSPORTER SUBSTRATE-BINDING PROTEIN"/>
    <property type="match status" value="1"/>
</dbReference>
<dbReference type="InterPro" id="IPR052910">
    <property type="entry name" value="ABC-Purine-Binding"/>
</dbReference>
<dbReference type="PROSITE" id="PS51257">
    <property type="entry name" value="PROKAR_LIPOPROTEIN"/>
    <property type="match status" value="1"/>
</dbReference>
<dbReference type="Pfam" id="PF02608">
    <property type="entry name" value="Bmp"/>
    <property type="match status" value="1"/>
</dbReference>
<evidence type="ECO:0000256" key="1">
    <source>
        <dbReference type="ARBA" id="ARBA00022729"/>
    </source>
</evidence>
<name>A0A0W8E8V2_9ZZZZ</name>